<keyword evidence="3 7" id="KW-0378">Hydrolase</keyword>
<feature type="domain" description="Glycosyl hydrolase family 4 C-terminal" evidence="8">
    <location>
        <begin position="192"/>
        <end position="394"/>
    </location>
</feature>
<dbReference type="PRINTS" id="PR00732">
    <property type="entry name" value="GLHYDRLASE4"/>
</dbReference>
<protein>
    <recommendedName>
        <fullName evidence="8">Glycosyl hydrolase family 4 C-terminal domain-containing protein</fullName>
    </recommendedName>
</protein>
<accession>A0ABW4JL97</accession>
<dbReference type="InterPro" id="IPR001088">
    <property type="entry name" value="Glyco_hydro_4"/>
</dbReference>
<dbReference type="PANTHER" id="PTHR32092:SF5">
    <property type="entry name" value="6-PHOSPHO-BETA-GLUCOSIDASE"/>
    <property type="match status" value="1"/>
</dbReference>
<dbReference type="EMBL" id="JBHUCX010000035">
    <property type="protein sequence ID" value="MFD1675925.1"/>
    <property type="molecule type" value="Genomic_DNA"/>
</dbReference>
<dbReference type="SUPFAM" id="SSF51735">
    <property type="entry name" value="NAD(P)-binding Rossmann-fold domains"/>
    <property type="match status" value="1"/>
</dbReference>
<name>A0ABW4JL97_9BACL</name>
<evidence type="ECO:0000256" key="4">
    <source>
        <dbReference type="ARBA" id="ARBA00023027"/>
    </source>
</evidence>
<gene>
    <name evidence="9" type="ORF">ACFSB2_14570</name>
</gene>
<dbReference type="InterPro" id="IPR022616">
    <property type="entry name" value="Glyco_hydro_4_C"/>
</dbReference>
<evidence type="ECO:0000259" key="8">
    <source>
        <dbReference type="Pfam" id="PF11975"/>
    </source>
</evidence>
<dbReference type="Pfam" id="PF11975">
    <property type="entry name" value="Glyco_hydro_4C"/>
    <property type="match status" value="1"/>
</dbReference>
<keyword evidence="6 7" id="KW-0326">Glycosidase</keyword>
<keyword evidence="10" id="KW-1185">Reference proteome</keyword>
<comment type="caution">
    <text evidence="9">The sequence shown here is derived from an EMBL/GenBank/DDBJ whole genome shotgun (WGS) entry which is preliminary data.</text>
</comment>
<dbReference type="SUPFAM" id="SSF56327">
    <property type="entry name" value="LDH C-terminal domain-like"/>
    <property type="match status" value="1"/>
</dbReference>
<dbReference type="Proteomes" id="UP001597079">
    <property type="component" value="Unassembled WGS sequence"/>
</dbReference>
<evidence type="ECO:0000256" key="2">
    <source>
        <dbReference type="ARBA" id="ARBA00022723"/>
    </source>
</evidence>
<evidence type="ECO:0000256" key="1">
    <source>
        <dbReference type="ARBA" id="ARBA00010141"/>
    </source>
</evidence>
<dbReference type="PANTHER" id="PTHR32092">
    <property type="entry name" value="6-PHOSPHO-BETA-GLUCOSIDASE-RELATED"/>
    <property type="match status" value="1"/>
</dbReference>
<evidence type="ECO:0000313" key="10">
    <source>
        <dbReference type="Proteomes" id="UP001597079"/>
    </source>
</evidence>
<evidence type="ECO:0000256" key="5">
    <source>
        <dbReference type="ARBA" id="ARBA00023211"/>
    </source>
</evidence>
<dbReference type="Gene3D" id="3.40.50.720">
    <property type="entry name" value="NAD(P)-binding Rossmann-like Domain"/>
    <property type="match status" value="1"/>
</dbReference>
<keyword evidence="5" id="KW-0464">Manganese</keyword>
<dbReference type="RefSeq" id="WP_377943806.1">
    <property type="nucleotide sequence ID" value="NZ_JBHUCX010000035.1"/>
</dbReference>
<organism evidence="9 10">
    <name type="scientific">Alicyclobacillus fodiniaquatilis</name>
    <dbReference type="NCBI Taxonomy" id="1661150"/>
    <lineage>
        <taxon>Bacteria</taxon>
        <taxon>Bacillati</taxon>
        <taxon>Bacillota</taxon>
        <taxon>Bacilli</taxon>
        <taxon>Bacillales</taxon>
        <taxon>Alicyclobacillaceae</taxon>
        <taxon>Alicyclobacillus</taxon>
    </lineage>
</organism>
<dbReference type="InterPro" id="IPR036291">
    <property type="entry name" value="NAD(P)-bd_dom_sf"/>
</dbReference>
<evidence type="ECO:0000256" key="7">
    <source>
        <dbReference type="RuleBase" id="RU361152"/>
    </source>
</evidence>
<keyword evidence="2" id="KW-0479">Metal-binding</keyword>
<comment type="similarity">
    <text evidence="1 7">Belongs to the glycosyl hydrolase 4 family.</text>
</comment>
<comment type="cofactor">
    <cofactor evidence="7">
        <name>NAD(+)</name>
        <dbReference type="ChEBI" id="CHEBI:57540"/>
    </cofactor>
    <text evidence="7">Binds 1 NAD(+) per subunit.</text>
</comment>
<evidence type="ECO:0000256" key="3">
    <source>
        <dbReference type="ARBA" id="ARBA00022801"/>
    </source>
</evidence>
<evidence type="ECO:0000256" key="6">
    <source>
        <dbReference type="ARBA" id="ARBA00023295"/>
    </source>
</evidence>
<proteinExistence type="inferred from homology"/>
<reference evidence="10" key="1">
    <citation type="journal article" date="2019" name="Int. J. Syst. Evol. Microbiol.">
        <title>The Global Catalogue of Microorganisms (GCM) 10K type strain sequencing project: providing services to taxonomists for standard genome sequencing and annotation.</title>
        <authorList>
            <consortium name="The Broad Institute Genomics Platform"/>
            <consortium name="The Broad Institute Genome Sequencing Center for Infectious Disease"/>
            <person name="Wu L."/>
            <person name="Ma J."/>
        </authorList>
    </citation>
    <scope>NUCLEOTIDE SEQUENCE [LARGE SCALE GENOMIC DNA]</scope>
    <source>
        <strain evidence="10">CGMCC 1.12286</strain>
    </source>
</reference>
<dbReference type="Pfam" id="PF02056">
    <property type="entry name" value="Glyco_hydro_4"/>
    <property type="match status" value="1"/>
</dbReference>
<sequence>MKKIRVTVIGAGSVFTPELVQLLLDRNLAVEELVLMDIDRQRLDILSSFAERQIAQAGANTKVKSVDSYRDAIPGSDYICIQARIGGNHMRTLDEELARKYHIPFVETVSIPGLGAFLRSVPVYDEIADLIKDHAPNAMVMNFSNPAGALTAYLHAKGITQAVGVCNSPIGFASTVAELLNVPSESVWMNWKGLNHLTVVDQLLVDGKDVMTEVIEKASEWSSGFPFSRSVIDDTGLGLSSYFQYYFHSGRRMRELLEKTVSRGQEVIDLERKLLTEYARQNTVSIPDLLKSRGGYRYSEVVVDLIESILTDNHKIHYVNVQNNGTISGLPDDTVVEVPAIVENGAILPLKTGELPVLVKPLVLTMATVYKYWVSAALANSLADLRRSLLIHPLFPDAEQSEQILDEFFDLNKEFVHPYY</sequence>
<keyword evidence="4 7" id="KW-0520">NAD</keyword>
<dbReference type="InterPro" id="IPR015955">
    <property type="entry name" value="Lactate_DH/Glyco_Ohase_4_C"/>
</dbReference>
<dbReference type="Gene3D" id="3.90.110.10">
    <property type="entry name" value="Lactate dehydrogenase/glycoside hydrolase, family 4, C-terminal"/>
    <property type="match status" value="1"/>
</dbReference>
<evidence type="ECO:0000313" key="9">
    <source>
        <dbReference type="EMBL" id="MFD1675925.1"/>
    </source>
</evidence>